<dbReference type="Gene3D" id="1.10.418.10">
    <property type="entry name" value="Calponin-like domain"/>
    <property type="match status" value="4"/>
</dbReference>
<evidence type="ECO:0000256" key="3">
    <source>
        <dbReference type="ARBA" id="ARBA00022837"/>
    </source>
</evidence>
<comment type="caution">
    <text evidence="8">The sequence shown here is derived from an EMBL/GenBank/DDBJ whole genome shotgun (WGS) entry which is preliminary data.</text>
</comment>
<organism evidence="8 9">
    <name type="scientific">Macrostomum lignano</name>
    <dbReference type="NCBI Taxonomy" id="282301"/>
    <lineage>
        <taxon>Eukaryota</taxon>
        <taxon>Metazoa</taxon>
        <taxon>Spiralia</taxon>
        <taxon>Lophotrochozoa</taxon>
        <taxon>Platyhelminthes</taxon>
        <taxon>Rhabditophora</taxon>
        <taxon>Macrostomorpha</taxon>
        <taxon>Macrostomida</taxon>
        <taxon>Macrostomidae</taxon>
        <taxon>Macrostomum</taxon>
    </lineage>
</organism>
<dbReference type="GO" id="GO:0005884">
    <property type="term" value="C:actin filament"/>
    <property type="evidence" value="ECO:0007669"/>
    <property type="project" value="TreeGrafter"/>
</dbReference>
<feature type="domain" description="Calponin-homology (CH)" evidence="6">
    <location>
        <begin position="542"/>
        <end position="650"/>
    </location>
</feature>
<dbReference type="InterPro" id="IPR011992">
    <property type="entry name" value="EF-hand-dom_pair"/>
</dbReference>
<keyword evidence="4" id="KW-0009">Actin-binding</keyword>
<dbReference type="PANTHER" id="PTHR19961">
    <property type="entry name" value="FIMBRIN/PLASTIN"/>
    <property type="match status" value="1"/>
</dbReference>
<protein>
    <recommendedName>
        <fullName evidence="10">Plastin-3</fullName>
    </recommendedName>
</protein>
<evidence type="ECO:0000313" key="9">
    <source>
        <dbReference type="Proteomes" id="UP000215902"/>
    </source>
</evidence>
<evidence type="ECO:0000256" key="1">
    <source>
        <dbReference type="ARBA" id="ARBA00022723"/>
    </source>
</evidence>
<dbReference type="PANTHER" id="PTHR19961:SF18">
    <property type="entry name" value="FI19014P1"/>
    <property type="match status" value="1"/>
</dbReference>
<dbReference type="Pfam" id="PF13499">
    <property type="entry name" value="EF-hand_7"/>
    <property type="match status" value="1"/>
</dbReference>
<dbReference type="SMART" id="SM00054">
    <property type="entry name" value="EFh"/>
    <property type="match status" value="2"/>
</dbReference>
<dbReference type="GO" id="GO:0032432">
    <property type="term" value="C:actin filament bundle"/>
    <property type="evidence" value="ECO:0007669"/>
    <property type="project" value="TreeGrafter"/>
</dbReference>
<feature type="domain" description="Calponin-homology (CH)" evidence="6">
    <location>
        <begin position="263"/>
        <end position="372"/>
    </location>
</feature>
<evidence type="ECO:0000256" key="5">
    <source>
        <dbReference type="SAM" id="MobiDB-lite"/>
    </source>
</evidence>
<feature type="domain" description="EF-hand" evidence="7">
    <location>
        <begin position="11"/>
        <end position="46"/>
    </location>
</feature>
<dbReference type="CDD" id="cd21298">
    <property type="entry name" value="CH_PLS_rpt3"/>
    <property type="match status" value="1"/>
</dbReference>
<dbReference type="STRING" id="282301.A0A267FS11"/>
<keyword evidence="1" id="KW-0479">Metal-binding</keyword>
<keyword evidence="9" id="KW-1185">Reference proteome</keyword>
<dbReference type="InterPro" id="IPR001589">
    <property type="entry name" value="Actinin_actin-bd_CS"/>
</dbReference>
<dbReference type="InterPro" id="IPR039959">
    <property type="entry name" value="Fimbrin/Plastin"/>
</dbReference>
<dbReference type="SUPFAM" id="SSF47576">
    <property type="entry name" value="Calponin-homology domain, CH-domain"/>
    <property type="match status" value="2"/>
</dbReference>
<dbReference type="CDD" id="cd21301">
    <property type="entry name" value="CH_PLS_rpt4"/>
    <property type="match status" value="1"/>
</dbReference>
<dbReference type="PROSITE" id="PS00018">
    <property type="entry name" value="EF_HAND_1"/>
    <property type="match status" value="1"/>
</dbReference>
<gene>
    <name evidence="8" type="ORF">BOX15_Mlig009179g4</name>
</gene>
<dbReference type="EMBL" id="NIVC01000850">
    <property type="protein sequence ID" value="PAA76004.1"/>
    <property type="molecule type" value="Genomic_DNA"/>
</dbReference>
<feature type="compositionally biased region" description="Low complexity" evidence="5">
    <location>
        <begin position="667"/>
        <end position="684"/>
    </location>
</feature>
<dbReference type="Pfam" id="PF00307">
    <property type="entry name" value="CH"/>
    <property type="match status" value="4"/>
</dbReference>
<name>A0A267FS11_9PLAT</name>
<dbReference type="SMART" id="SM00033">
    <property type="entry name" value="CH"/>
    <property type="match status" value="4"/>
</dbReference>
<dbReference type="InterPro" id="IPR018247">
    <property type="entry name" value="EF_Hand_1_Ca_BS"/>
</dbReference>
<dbReference type="InterPro" id="IPR036872">
    <property type="entry name" value="CH_dom_sf"/>
</dbReference>
<dbReference type="PROSITE" id="PS00020">
    <property type="entry name" value="ACTININ_2"/>
    <property type="match status" value="2"/>
</dbReference>
<keyword evidence="3" id="KW-0106">Calcium</keyword>
<evidence type="ECO:0000259" key="7">
    <source>
        <dbReference type="PROSITE" id="PS50222"/>
    </source>
</evidence>
<dbReference type="FunFam" id="1.10.418.10:FF:000042">
    <property type="entry name" value="Fimbrin, putative"/>
    <property type="match status" value="1"/>
</dbReference>
<dbReference type="GO" id="GO:0051015">
    <property type="term" value="F:actin filament binding"/>
    <property type="evidence" value="ECO:0007669"/>
    <property type="project" value="InterPro"/>
</dbReference>
<dbReference type="AlphaFoldDB" id="A0A267FS11"/>
<dbReference type="GO" id="GO:0005737">
    <property type="term" value="C:cytoplasm"/>
    <property type="evidence" value="ECO:0007669"/>
    <property type="project" value="UniProtKB-ARBA"/>
</dbReference>
<dbReference type="Proteomes" id="UP000215902">
    <property type="component" value="Unassembled WGS sequence"/>
</dbReference>
<evidence type="ECO:0008006" key="10">
    <source>
        <dbReference type="Google" id="ProtNLM"/>
    </source>
</evidence>
<dbReference type="SUPFAM" id="SSF47473">
    <property type="entry name" value="EF-hand"/>
    <property type="match status" value="1"/>
</dbReference>
<evidence type="ECO:0000256" key="4">
    <source>
        <dbReference type="ARBA" id="ARBA00023203"/>
    </source>
</evidence>
<dbReference type="FunFam" id="1.10.418.10:FF:000066">
    <property type="entry name" value="plastin-1 isoform X2"/>
    <property type="match status" value="1"/>
</dbReference>
<dbReference type="CDD" id="cd00051">
    <property type="entry name" value="EFh"/>
    <property type="match status" value="1"/>
</dbReference>
<feature type="region of interest" description="Disordered" evidence="5">
    <location>
        <begin position="662"/>
        <end position="684"/>
    </location>
</feature>
<dbReference type="FunFam" id="1.10.238.10:FF:000263">
    <property type="entry name" value="plastin-1 isoform X2"/>
    <property type="match status" value="1"/>
</dbReference>
<dbReference type="FunFam" id="1.10.418.10:FF:000010">
    <property type="entry name" value="Plastin-3 isoform 1"/>
    <property type="match status" value="1"/>
</dbReference>
<evidence type="ECO:0000259" key="6">
    <source>
        <dbReference type="PROSITE" id="PS50021"/>
    </source>
</evidence>
<dbReference type="PROSITE" id="PS50021">
    <property type="entry name" value="CH"/>
    <property type="match status" value="4"/>
</dbReference>
<feature type="domain" description="Calponin-homology (CH)" evidence="6">
    <location>
        <begin position="418"/>
        <end position="526"/>
    </location>
</feature>
<dbReference type="GO" id="GO:0051017">
    <property type="term" value="P:actin filament bundle assembly"/>
    <property type="evidence" value="ECO:0007669"/>
    <property type="project" value="InterPro"/>
</dbReference>
<feature type="domain" description="Calponin-homology (CH)" evidence="6">
    <location>
        <begin position="117"/>
        <end position="234"/>
    </location>
</feature>
<dbReference type="GO" id="GO:0051639">
    <property type="term" value="P:actin filament network formation"/>
    <property type="evidence" value="ECO:0007669"/>
    <property type="project" value="TreeGrafter"/>
</dbReference>
<dbReference type="GO" id="GO:0005509">
    <property type="term" value="F:calcium ion binding"/>
    <property type="evidence" value="ECO:0007669"/>
    <property type="project" value="InterPro"/>
</dbReference>
<evidence type="ECO:0000256" key="2">
    <source>
        <dbReference type="ARBA" id="ARBA00022737"/>
    </source>
</evidence>
<keyword evidence="2" id="KW-0677">Repeat</keyword>
<dbReference type="PROSITE" id="PS00019">
    <property type="entry name" value="ACTININ_1"/>
    <property type="match status" value="1"/>
</dbReference>
<dbReference type="InterPro" id="IPR001715">
    <property type="entry name" value="CH_dom"/>
</dbReference>
<dbReference type="InterPro" id="IPR002048">
    <property type="entry name" value="EF_hand_dom"/>
</dbReference>
<evidence type="ECO:0000313" key="8">
    <source>
        <dbReference type="EMBL" id="PAA76004.1"/>
    </source>
</evidence>
<accession>A0A267FS11</accession>
<proteinExistence type="predicted"/>
<dbReference type="Gene3D" id="1.10.238.10">
    <property type="entry name" value="EF-hand"/>
    <property type="match status" value="1"/>
</dbReference>
<dbReference type="PROSITE" id="PS50222">
    <property type="entry name" value="EF_HAND_2"/>
    <property type="match status" value="1"/>
</dbReference>
<sequence length="684" mass="75243">MTSNVSDLLPEQMDELVATFETLDSNGNGVIEFEELQTALEICGFKMARYQVRDLAEKYDVKQRDGIIDFEEFRALYRELRQSDFGSNLHRMVKSRSDLMTHGSKTGSNDVKHSVRLEEQVAFADWLNKNLAADEDCQRYLPFEEDGSDLYKKCDDGIILCKVINIASPDTIDERVLNKGEKLSLFKRNENITLALNSAQSLGCVVVSMGASEVVAGTQHLILGLLWQIIKVGLLADVNLAANSELRALFGTSEASIEDIRSLAPEQLLMKWVNYHLERAGSKRRIANFSDDIKDSEAYAYLLQQIIPKESGNGMHSASDILQQREHQTRAELVLQNAELVDARVFVQPSDIVAGNSNLNLAFVANLFHKFPSLPEPGEDGAEDGAGGVGAGGVGAGPIGADENHAGFGADAFLIDETREEKTYRNWMNSMGMAPRVNYLYTDLRSGLTLFHLYDLIRPGIVRWPRVHKTFHRMRENFERLENCNYAVELGRQVGFSLVGIGGEDLLEGNVTLTLALVWQLMRAYTLAILSKLAGSAAAGKRIDERAIIAWANQRLERGGKSGRLASFQDLAIADARLVLDLIDCLRPGSVNYANVLEGTTEAERLQNAKLAINLGWRAGAKIYALPEDIVEVKPKMVMTIFACLMQLDFESPATVKLAASPVSTTSNSSAGGDSLGSGSASQQ</sequence>
<dbReference type="OrthoDB" id="431378at2759"/>
<reference evidence="8 9" key="1">
    <citation type="submission" date="2017-06" db="EMBL/GenBank/DDBJ databases">
        <title>A platform for efficient transgenesis in Macrostomum lignano, a flatworm model organism for stem cell research.</title>
        <authorList>
            <person name="Berezikov E."/>
        </authorList>
    </citation>
    <scope>NUCLEOTIDE SEQUENCE [LARGE SCALE GENOMIC DNA]</scope>
    <source>
        <strain evidence="8">DV1</strain>
        <tissue evidence="8">Whole organism</tissue>
    </source>
</reference>